<organism evidence="2 3">
    <name type="scientific">Tritrichomonas musculus</name>
    <dbReference type="NCBI Taxonomy" id="1915356"/>
    <lineage>
        <taxon>Eukaryota</taxon>
        <taxon>Metamonada</taxon>
        <taxon>Parabasalia</taxon>
        <taxon>Tritrichomonadida</taxon>
        <taxon>Tritrichomonadidae</taxon>
        <taxon>Tritrichomonas</taxon>
    </lineage>
</organism>
<dbReference type="EMBL" id="JAPFFF010000015">
    <property type="protein sequence ID" value="KAK8866796.1"/>
    <property type="molecule type" value="Genomic_DNA"/>
</dbReference>
<dbReference type="PANTHER" id="PTHR47026">
    <property type="entry name" value="PIGMENTOSA GTPASE REGULATOR-LIKE PROTEIN, PUTATIVE-RELATED"/>
    <property type="match status" value="1"/>
</dbReference>
<gene>
    <name evidence="2" type="ORF">M9Y10_009764</name>
</gene>
<dbReference type="PANTHER" id="PTHR47026:SF2">
    <property type="entry name" value="FLAGELLAR ASSOCIATED PROTEIN"/>
    <property type="match status" value="1"/>
</dbReference>
<feature type="coiled-coil region" evidence="1">
    <location>
        <begin position="187"/>
        <end position="225"/>
    </location>
</feature>
<evidence type="ECO:0000313" key="2">
    <source>
        <dbReference type="EMBL" id="KAK8866796.1"/>
    </source>
</evidence>
<proteinExistence type="predicted"/>
<evidence type="ECO:0000313" key="3">
    <source>
        <dbReference type="Proteomes" id="UP001470230"/>
    </source>
</evidence>
<name>A0ABR2IPF7_9EUKA</name>
<protein>
    <submittedName>
        <fullName evidence="2">Uncharacterized protein</fullName>
    </submittedName>
</protein>
<reference evidence="2 3" key="1">
    <citation type="submission" date="2024-04" db="EMBL/GenBank/DDBJ databases">
        <title>Tritrichomonas musculus Genome.</title>
        <authorList>
            <person name="Alves-Ferreira E."/>
            <person name="Grigg M."/>
            <person name="Lorenzi H."/>
            <person name="Galac M."/>
        </authorList>
    </citation>
    <scope>NUCLEOTIDE SEQUENCE [LARGE SCALE GENOMIC DNA]</scope>
    <source>
        <strain evidence="2 3">EAF2021</strain>
    </source>
</reference>
<sequence>MEKNRFASSLPVLGEAPPIKKSALLKQLSSEQDPPVNTFEDIRGYVTMYKNKHEKDLLLSKREKAIEVHSMMINFSNNAQRSIFNRRCKTALTNLRGKMNETRSDEVNVNEETTENEKNFETSAQKRWDSMKARQNAEMEKLMKSKPIRSETPAAFRRRSPELLALLRYERNLFLQSRFDEASKLGAECKKRDMQEQQQQYDNEMRQWNIQKKHLEEKHAREESAMLDWIKERRDEYSIDRKSQVEALEKRKKILDYEITDRSTLKKTAAPHLIRRNIYFDNHAQSRGLIQSTPQQEELDKLYLSLSDRSHQILQRKLSAGSSS</sequence>
<dbReference type="Proteomes" id="UP001470230">
    <property type="component" value="Unassembled WGS sequence"/>
</dbReference>
<comment type="caution">
    <text evidence="2">The sequence shown here is derived from an EMBL/GenBank/DDBJ whole genome shotgun (WGS) entry which is preliminary data.</text>
</comment>
<keyword evidence="1" id="KW-0175">Coiled coil</keyword>
<accession>A0ABR2IPF7</accession>
<evidence type="ECO:0000256" key="1">
    <source>
        <dbReference type="SAM" id="Coils"/>
    </source>
</evidence>
<keyword evidence="3" id="KW-1185">Reference proteome</keyword>